<evidence type="ECO:0000313" key="5">
    <source>
        <dbReference type="EMBL" id="KAL0850628.1"/>
    </source>
</evidence>
<feature type="compositionally biased region" description="Basic and acidic residues" evidence="3">
    <location>
        <begin position="55"/>
        <end position="64"/>
    </location>
</feature>
<keyword evidence="1 2" id="KW-0694">RNA-binding</keyword>
<organism evidence="5 6">
    <name type="scientific">Loxostege sticticalis</name>
    <name type="common">Beet webworm moth</name>
    <dbReference type="NCBI Taxonomy" id="481309"/>
    <lineage>
        <taxon>Eukaryota</taxon>
        <taxon>Metazoa</taxon>
        <taxon>Ecdysozoa</taxon>
        <taxon>Arthropoda</taxon>
        <taxon>Hexapoda</taxon>
        <taxon>Insecta</taxon>
        <taxon>Pterygota</taxon>
        <taxon>Neoptera</taxon>
        <taxon>Endopterygota</taxon>
        <taxon>Lepidoptera</taxon>
        <taxon>Glossata</taxon>
        <taxon>Ditrysia</taxon>
        <taxon>Pyraloidea</taxon>
        <taxon>Crambidae</taxon>
        <taxon>Pyraustinae</taxon>
        <taxon>Loxostege</taxon>
    </lineage>
</organism>
<dbReference type="CDD" id="cd00590">
    <property type="entry name" value="RRM_SF"/>
    <property type="match status" value="1"/>
</dbReference>
<protein>
    <recommendedName>
        <fullName evidence="4">RRM domain-containing protein</fullName>
    </recommendedName>
</protein>
<feature type="domain" description="RRM" evidence="4">
    <location>
        <begin position="412"/>
        <end position="494"/>
    </location>
</feature>
<dbReference type="AlphaFoldDB" id="A0ABD0TN20"/>
<dbReference type="SUPFAM" id="SSF54928">
    <property type="entry name" value="RNA-binding domain, RBD"/>
    <property type="match status" value="1"/>
</dbReference>
<feature type="compositionally biased region" description="Basic and acidic residues" evidence="3">
    <location>
        <begin position="203"/>
        <end position="235"/>
    </location>
</feature>
<dbReference type="InterPro" id="IPR012677">
    <property type="entry name" value="Nucleotide-bd_a/b_plait_sf"/>
</dbReference>
<name>A0ABD0TN20_LOXSC</name>
<evidence type="ECO:0000256" key="2">
    <source>
        <dbReference type="PROSITE-ProRule" id="PRU00176"/>
    </source>
</evidence>
<dbReference type="Gene3D" id="3.30.70.330">
    <property type="match status" value="2"/>
</dbReference>
<dbReference type="SMART" id="SM00360">
    <property type="entry name" value="RRM"/>
    <property type="match status" value="2"/>
</dbReference>
<feature type="compositionally biased region" description="Basic and acidic residues" evidence="3">
    <location>
        <begin position="380"/>
        <end position="392"/>
    </location>
</feature>
<dbReference type="GO" id="GO:0003723">
    <property type="term" value="F:RNA binding"/>
    <property type="evidence" value="ECO:0007669"/>
    <property type="project" value="UniProtKB-UniRule"/>
</dbReference>
<evidence type="ECO:0000259" key="4">
    <source>
        <dbReference type="PROSITE" id="PS50102"/>
    </source>
</evidence>
<feature type="region of interest" description="Disordered" evidence="3">
    <location>
        <begin position="346"/>
        <end position="411"/>
    </location>
</feature>
<feature type="compositionally biased region" description="Polar residues" evidence="3">
    <location>
        <begin position="89"/>
        <end position="131"/>
    </location>
</feature>
<feature type="compositionally biased region" description="Basic and acidic residues" evidence="3">
    <location>
        <begin position="163"/>
        <end position="192"/>
    </location>
</feature>
<evidence type="ECO:0000313" key="6">
    <source>
        <dbReference type="Proteomes" id="UP001549921"/>
    </source>
</evidence>
<evidence type="ECO:0000256" key="3">
    <source>
        <dbReference type="SAM" id="MobiDB-lite"/>
    </source>
</evidence>
<accession>A0ABD0TN20</accession>
<dbReference type="InterPro" id="IPR000504">
    <property type="entry name" value="RRM_dom"/>
</dbReference>
<feature type="compositionally biased region" description="Polar residues" evidence="3">
    <location>
        <begin position="369"/>
        <end position="378"/>
    </location>
</feature>
<feature type="compositionally biased region" description="Basic residues" evidence="3">
    <location>
        <begin position="290"/>
        <end position="299"/>
    </location>
</feature>
<dbReference type="PROSITE" id="PS50102">
    <property type="entry name" value="RRM"/>
    <property type="match status" value="2"/>
</dbReference>
<proteinExistence type="predicted"/>
<dbReference type="EMBL" id="JBEDNZ010000003">
    <property type="protein sequence ID" value="KAL0850628.1"/>
    <property type="molecule type" value="Genomic_DNA"/>
</dbReference>
<feature type="domain" description="RRM" evidence="4">
    <location>
        <begin position="498"/>
        <end position="573"/>
    </location>
</feature>
<sequence length="593" mass="66779">MKSKSFDSKRNSSEKVKLNKTFDFSKYYTSAAETKTVLDQSPDNHVKEKKKSVNKKLDVSSKREHSPKKKKTKLEPLDISHIDIEGPSLNATAARNSLNESKLTSTPRSTSAKDNNTPKVKSIMKNKSVTNFDEHLEASPYSPNKPKKRNKSVSFMLDDTEEVVVKKTKSNDSIDRRQDTPKKHETSKDLGKLKKLKFNNTDVKGKENKRNDNMKAESDEKKVKKSEKFNKDDKINSVSSPKPVTNKEKKEHKKDKFKKVKKLNSEEKMEDDGEKEESNNNENQAENKNRRAKKKKHSPKQNTETEMEGEPAAKSQKKEIKPEAIVENLESLSIGDNAHTLTNLLDEMTVAEKDKRKKHKRTLKKAKKQSPSTSSVDTTEAEKTEEVKEKVKWQKRKWNKDKKGDADSEGKSSIIVDNLPLSILCNYKKQLAEHFKKHGEVKSVGVAEMYPAEDSKPVFTTTIHFNNKEAATEALKEDHADVCGSRVRVRAPLPATETTLVVRSYAELTDQSVSSAFAGAGRVRSIRHLVKGKKAIATAFVEFDGPDALQKALKLGESARIAGKKVHVSRFEARRKPKPAPAADKESDSEDSD</sequence>
<feature type="compositionally biased region" description="Basic residues" evidence="3">
    <location>
        <begin position="250"/>
        <end position="262"/>
    </location>
</feature>
<gene>
    <name evidence="5" type="ORF">ABMA28_012385</name>
</gene>
<dbReference type="Proteomes" id="UP001549921">
    <property type="component" value="Unassembled WGS sequence"/>
</dbReference>
<reference evidence="5 6" key="1">
    <citation type="submission" date="2024-06" db="EMBL/GenBank/DDBJ databases">
        <title>A chromosome-level genome assembly of beet webworm, Loxostege sticticalis.</title>
        <authorList>
            <person name="Zhang Y."/>
        </authorList>
    </citation>
    <scope>NUCLEOTIDE SEQUENCE [LARGE SCALE GENOMIC DNA]</scope>
    <source>
        <strain evidence="5">AQ028</strain>
        <tissue evidence="5">Male pupae</tissue>
    </source>
</reference>
<comment type="caution">
    <text evidence="5">The sequence shown here is derived from an EMBL/GenBank/DDBJ whole genome shotgun (WGS) entry which is preliminary data.</text>
</comment>
<evidence type="ECO:0000256" key="1">
    <source>
        <dbReference type="ARBA" id="ARBA00022884"/>
    </source>
</evidence>
<feature type="region of interest" description="Disordered" evidence="3">
    <location>
        <begin position="566"/>
        <end position="593"/>
    </location>
</feature>
<dbReference type="InterPro" id="IPR035979">
    <property type="entry name" value="RBD_domain_sf"/>
</dbReference>
<feature type="region of interest" description="Disordered" evidence="3">
    <location>
        <begin position="33"/>
        <end position="324"/>
    </location>
</feature>
<feature type="compositionally biased region" description="Basic residues" evidence="3">
    <location>
        <begin position="355"/>
        <end position="368"/>
    </location>
</feature>
<feature type="compositionally biased region" description="Polar residues" evidence="3">
    <location>
        <begin position="33"/>
        <end position="43"/>
    </location>
</feature>
<feature type="compositionally biased region" description="Basic and acidic residues" evidence="3">
    <location>
        <begin position="73"/>
        <end position="84"/>
    </location>
</feature>
<feature type="compositionally biased region" description="Basic and acidic residues" evidence="3">
    <location>
        <begin position="401"/>
        <end position="410"/>
    </location>
</feature>